<dbReference type="Pfam" id="PF02616">
    <property type="entry name" value="SMC_ScpA"/>
    <property type="match status" value="1"/>
</dbReference>
<evidence type="ECO:0000256" key="1">
    <source>
        <dbReference type="ARBA" id="ARBA00022829"/>
    </source>
</evidence>
<organism evidence="5 6">
    <name type="scientific">Capsulimonas corticalis</name>
    <dbReference type="NCBI Taxonomy" id="2219043"/>
    <lineage>
        <taxon>Bacteria</taxon>
        <taxon>Bacillati</taxon>
        <taxon>Armatimonadota</taxon>
        <taxon>Armatimonadia</taxon>
        <taxon>Capsulimonadales</taxon>
        <taxon>Capsulimonadaceae</taxon>
        <taxon>Capsulimonas</taxon>
    </lineage>
</organism>
<dbReference type="EMBL" id="AP025739">
    <property type="protein sequence ID" value="BDI31915.1"/>
    <property type="molecule type" value="Genomic_DNA"/>
</dbReference>
<evidence type="ECO:0000313" key="5">
    <source>
        <dbReference type="EMBL" id="BDI31915.1"/>
    </source>
</evidence>
<feature type="region of interest" description="Disordered" evidence="4">
    <location>
        <begin position="257"/>
        <end position="294"/>
    </location>
</feature>
<dbReference type="RefSeq" id="WP_119324058.1">
    <property type="nucleotide sequence ID" value="NZ_AP025739.1"/>
</dbReference>
<comment type="subcellular location">
    <subcellularLocation>
        <location evidence="3">Cytoplasm</location>
    </subcellularLocation>
    <text evidence="3">Associated with two foci at the outer edges of the nucleoid region in young cells, and at four foci within both cell halves in older cells.</text>
</comment>
<evidence type="ECO:0000256" key="2">
    <source>
        <dbReference type="ARBA" id="ARBA00044777"/>
    </source>
</evidence>
<evidence type="ECO:0000313" key="6">
    <source>
        <dbReference type="Proteomes" id="UP000287394"/>
    </source>
</evidence>
<dbReference type="PANTHER" id="PTHR33969:SF2">
    <property type="entry name" value="SEGREGATION AND CONDENSATION PROTEIN A"/>
    <property type="match status" value="1"/>
</dbReference>
<evidence type="ECO:0000256" key="3">
    <source>
        <dbReference type="HAMAP-Rule" id="MF_01805"/>
    </source>
</evidence>
<keyword evidence="3" id="KW-0963">Cytoplasm</keyword>
<keyword evidence="3" id="KW-0131">Cell cycle</keyword>
<sequence length="294" mass="32761">MPVAPTAAPVAGIPPLSLTAFEGPLDLLLHLIREHKIDIADIPILQVTEHYLAHLRAMEAMNLTVAGEFLVMAATLLEIKSRLLLPKPPKEVGEDGEEGEDPREELVQRLLDYQRYKAFVATLATWEDDRRQVFFRGQAAYGDLYELPVPYGEFSSGSLVKALMRLLTELGSDSTDGKAHVGRAKVTLRLAMATLWRKIQRAGEAGIIFDECFERPLIRFDVIMTFLALLELLRQSRVSAVQEEMLGEIRLTMDIQKAEDETGEAAQNDAEHTEHAEPQGGVAPTAEMEEEETE</sequence>
<keyword evidence="1 3" id="KW-0159">Chromosome partition</keyword>
<protein>
    <recommendedName>
        <fullName evidence="2 3">Segregation and condensation protein A</fullName>
    </recommendedName>
</protein>
<dbReference type="Proteomes" id="UP000287394">
    <property type="component" value="Chromosome"/>
</dbReference>
<dbReference type="InterPro" id="IPR003768">
    <property type="entry name" value="ScpA"/>
</dbReference>
<accession>A0A402D3N5</accession>
<dbReference type="AlphaFoldDB" id="A0A402D3N5"/>
<gene>
    <name evidence="3 5" type="primary">scpA</name>
    <name evidence="5" type="ORF">CCAX7_39660</name>
</gene>
<dbReference type="GO" id="GO:0051301">
    <property type="term" value="P:cell division"/>
    <property type="evidence" value="ECO:0007669"/>
    <property type="project" value="UniProtKB-KW"/>
</dbReference>
<reference evidence="5 6" key="1">
    <citation type="journal article" date="2019" name="Int. J. Syst. Evol. Microbiol.">
        <title>Capsulimonas corticalis gen. nov., sp. nov., an aerobic capsulated bacterium, of a novel bacterial order, Capsulimonadales ord. nov., of the class Armatimonadia of the phylum Armatimonadetes.</title>
        <authorList>
            <person name="Li J."/>
            <person name="Kudo C."/>
            <person name="Tonouchi A."/>
        </authorList>
    </citation>
    <scope>NUCLEOTIDE SEQUENCE [LARGE SCALE GENOMIC DNA]</scope>
    <source>
        <strain evidence="5 6">AX-7</strain>
    </source>
</reference>
<dbReference type="HAMAP" id="MF_01805">
    <property type="entry name" value="ScpA"/>
    <property type="match status" value="1"/>
</dbReference>
<comment type="subunit">
    <text evidence="3">Component of a cohesin-like complex composed of ScpA, ScpB and the Smc homodimer, in which ScpA and ScpB bind to the head domain of Smc. The presence of the three proteins is required for the association of the complex with DNA.</text>
</comment>
<proteinExistence type="inferred from homology"/>
<comment type="function">
    <text evidence="3">Participates in chromosomal partition during cell division. May act via the formation of a condensin-like complex containing Smc and ScpB that pull DNA away from mid-cell into both cell halves.</text>
</comment>
<dbReference type="OrthoDB" id="9811016at2"/>
<dbReference type="GO" id="GO:0007059">
    <property type="term" value="P:chromosome segregation"/>
    <property type="evidence" value="ECO:0007669"/>
    <property type="project" value="UniProtKB-UniRule"/>
</dbReference>
<comment type="similarity">
    <text evidence="3">Belongs to the ScpA family.</text>
</comment>
<dbReference type="Gene3D" id="6.10.250.2410">
    <property type="match status" value="1"/>
</dbReference>
<keyword evidence="3" id="KW-0132">Cell division</keyword>
<keyword evidence="6" id="KW-1185">Reference proteome</keyword>
<dbReference type="KEGG" id="ccot:CCAX7_39660"/>
<dbReference type="GO" id="GO:0006260">
    <property type="term" value="P:DNA replication"/>
    <property type="evidence" value="ECO:0007669"/>
    <property type="project" value="UniProtKB-UniRule"/>
</dbReference>
<evidence type="ECO:0000256" key="4">
    <source>
        <dbReference type="SAM" id="MobiDB-lite"/>
    </source>
</evidence>
<dbReference type="GO" id="GO:0005737">
    <property type="term" value="C:cytoplasm"/>
    <property type="evidence" value="ECO:0007669"/>
    <property type="project" value="UniProtKB-SubCell"/>
</dbReference>
<name>A0A402D3N5_9BACT</name>
<dbReference type="FunCoup" id="A0A402D3N5">
    <property type="interactions" value="369"/>
</dbReference>
<dbReference type="PANTHER" id="PTHR33969">
    <property type="entry name" value="SEGREGATION AND CONDENSATION PROTEIN A"/>
    <property type="match status" value="1"/>
</dbReference>